<dbReference type="InterPro" id="IPR011606">
    <property type="entry name" value="Brnchd-chn_aa_trnsp_permease"/>
</dbReference>
<sequence>MTDRTPDTAPARDIRAAYILGLLRGIPFLLVIVPFGLLFGVSAAESGLPLSQIMGFSILVIAGAAQFTALQMMNDNAPMIAVLATSLAVNLRMAMYSASLAPHVGRAPTWKKALLAYFMADQPYAVAHEDYEANPARPLGGKLAIFFGAATPICGSWYVATLAGAVLGQAIPPEFALDFAVPITFLAIVAPLMRSLPHLVAAGVSVAGTLALSFVPNGMGLLIAALAAMAAGAQTETWLARRRARQS</sequence>
<feature type="transmembrane region" description="Helical" evidence="8">
    <location>
        <begin position="143"/>
        <end position="163"/>
    </location>
</feature>
<gene>
    <name evidence="9" type="ORF">SAMN05421795_101741</name>
</gene>
<name>A0A1N7KA39_9RHOB</name>
<dbReference type="OrthoDB" id="3579489at2"/>
<reference evidence="10" key="1">
    <citation type="submission" date="2017-01" db="EMBL/GenBank/DDBJ databases">
        <authorList>
            <person name="Varghese N."/>
            <person name="Submissions S."/>
        </authorList>
    </citation>
    <scope>NUCLEOTIDE SEQUENCE [LARGE SCALE GENOMIC DNA]</scope>
    <source>
        <strain evidence="10">DSM 18714</strain>
    </source>
</reference>
<dbReference type="STRING" id="407234.SAMN05421795_101741"/>
<evidence type="ECO:0000256" key="6">
    <source>
        <dbReference type="ARBA" id="ARBA00022989"/>
    </source>
</evidence>
<keyword evidence="10" id="KW-1185">Reference proteome</keyword>
<dbReference type="AlphaFoldDB" id="A0A1N7KA39"/>
<dbReference type="EMBL" id="FTOM01000001">
    <property type="protein sequence ID" value="SIS58344.1"/>
    <property type="molecule type" value="Genomic_DNA"/>
</dbReference>
<dbReference type="PANTHER" id="PTHR34979">
    <property type="entry name" value="INNER MEMBRANE PROTEIN YGAZ"/>
    <property type="match status" value="1"/>
</dbReference>
<dbReference type="GO" id="GO:1903785">
    <property type="term" value="P:L-valine transmembrane transport"/>
    <property type="evidence" value="ECO:0007669"/>
    <property type="project" value="TreeGrafter"/>
</dbReference>
<evidence type="ECO:0000313" key="9">
    <source>
        <dbReference type="EMBL" id="SIS58344.1"/>
    </source>
</evidence>
<keyword evidence="4" id="KW-1003">Cell membrane</keyword>
<evidence type="ECO:0000256" key="1">
    <source>
        <dbReference type="ARBA" id="ARBA00004651"/>
    </source>
</evidence>
<evidence type="ECO:0000256" key="2">
    <source>
        <dbReference type="ARBA" id="ARBA00010735"/>
    </source>
</evidence>
<feature type="transmembrane region" description="Helical" evidence="8">
    <location>
        <begin position="221"/>
        <end position="240"/>
    </location>
</feature>
<dbReference type="PANTHER" id="PTHR34979:SF1">
    <property type="entry name" value="INNER MEMBRANE PROTEIN YGAZ"/>
    <property type="match status" value="1"/>
</dbReference>
<feature type="transmembrane region" description="Helical" evidence="8">
    <location>
        <begin position="79"/>
        <end position="101"/>
    </location>
</feature>
<proteinExistence type="inferred from homology"/>
<keyword evidence="6 8" id="KW-1133">Transmembrane helix</keyword>
<evidence type="ECO:0000256" key="8">
    <source>
        <dbReference type="SAM" id="Phobius"/>
    </source>
</evidence>
<evidence type="ECO:0000313" key="10">
    <source>
        <dbReference type="Proteomes" id="UP000186098"/>
    </source>
</evidence>
<keyword evidence="5 8" id="KW-0812">Transmembrane</keyword>
<comment type="similarity">
    <text evidence="2">Belongs to the AzlC family.</text>
</comment>
<evidence type="ECO:0000256" key="4">
    <source>
        <dbReference type="ARBA" id="ARBA00022475"/>
    </source>
</evidence>
<feature type="transmembrane region" description="Helical" evidence="8">
    <location>
        <begin position="53"/>
        <end position="73"/>
    </location>
</feature>
<dbReference type="GO" id="GO:0005886">
    <property type="term" value="C:plasma membrane"/>
    <property type="evidence" value="ECO:0007669"/>
    <property type="project" value="UniProtKB-SubCell"/>
</dbReference>
<comment type="subcellular location">
    <subcellularLocation>
        <location evidence="1">Cell membrane</location>
        <topology evidence="1">Multi-pass membrane protein</topology>
    </subcellularLocation>
</comment>
<organism evidence="9 10">
    <name type="scientific">Phaeovulum vinaykumarii</name>
    <dbReference type="NCBI Taxonomy" id="407234"/>
    <lineage>
        <taxon>Bacteria</taxon>
        <taxon>Pseudomonadati</taxon>
        <taxon>Pseudomonadota</taxon>
        <taxon>Alphaproteobacteria</taxon>
        <taxon>Rhodobacterales</taxon>
        <taxon>Paracoccaceae</taxon>
        <taxon>Phaeovulum</taxon>
    </lineage>
</organism>
<evidence type="ECO:0000256" key="7">
    <source>
        <dbReference type="ARBA" id="ARBA00023136"/>
    </source>
</evidence>
<dbReference type="Pfam" id="PF03591">
    <property type="entry name" value="AzlC"/>
    <property type="match status" value="1"/>
</dbReference>
<feature type="transmembrane region" description="Helical" evidence="8">
    <location>
        <begin position="175"/>
        <end position="192"/>
    </location>
</feature>
<evidence type="ECO:0000256" key="3">
    <source>
        <dbReference type="ARBA" id="ARBA00022448"/>
    </source>
</evidence>
<dbReference type="Proteomes" id="UP000186098">
    <property type="component" value="Unassembled WGS sequence"/>
</dbReference>
<protein>
    <submittedName>
        <fullName evidence="9">Predicted branched-chain amino acid permease (Azaleucine resistance)</fullName>
    </submittedName>
</protein>
<accession>A0A1N7KA39</accession>
<evidence type="ECO:0000256" key="5">
    <source>
        <dbReference type="ARBA" id="ARBA00022692"/>
    </source>
</evidence>
<feature type="transmembrane region" description="Helical" evidence="8">
    <location>
        <begin position="16"/>
        <end position="41"/>
    </location>
</feature>
<dbReference type="RefSeq" id="WP_076363521.1">
    <property type="nucleotide sequence ID" value="NZ_FTOM01000001.1"/>
</dbReference>
<keyword evidence="7 8" id="KW-0472">Membrane</keyword>
<keyword evidence="3" id="KW-0813">Transport</keyword>